<keyword evidence="4" id="KW-0443">Lipid metabolism</keyword>
<dbReference type="EMBL" id="PXWG01000014">
    <property type="protein sequence ID" value="PSJ29095.1"/>
    <property type="molecule type" value="Genomic_DNA"/>
</dbReference>
<dbReference type="OrthoDB" id="3671040at2"/>
<gene>
    <name evidence="7" type="ORF">B7P34_09125</name>
</gene>
<dbReference type="InterPro" id="IPR040097">
    <property type="entry name" value="FAAL/FAAC"/>
</dbReference>
<evidence type="ECO:0000259" key="6">
    <source>
        <dbReference type="Pfam" id="PF23024"/>
    </source>
</evidence>
<name>A0A9X7PIE8_9ACTN</name>
<reference evidence="7 8" key="1">
    <citation type="submission" date="2018-03" db="EMBL/GenBank/DDBJ databases">
        <title>Chitinolytic properties of Streptosporangium nondiastaticum TBG75A20.</title>
        <authorList>
            <person name="Gayathri V."/>
            <person name="Shiburaj S."/>
        </authorList>
    </citation>
    <scope>NUCLEOTIDE SEQUENCE [LARGE SCALE GENOMIC DNA]</scope>
    <source>
        <strain evidence="7 8">TBG75A20</strain>
    </source>
</reference>
<dbReference type="GO" id="GO:0071766">
    <property type="term" value="P:Actinobacterium-type cell wall biogenesis"/>
    <property type="evidence" value="ECO:0007669"/>
    <property type="project" value="UniProtKB-ARBA"/>
</dbReference>
<dbReference type="SUPFAM" id="SSF56801">
    <property type="entry name" value="Acetyl-CoA synthetase-like"/>
    <property type="match status" value="1"/>
</dbReference>
<accession>A0A9X7PIE8</accession>
<protein>
    <recommendedName>
        <fullName evidence="9">Acyl-CoA synthetase</fullName>
    </recommendedName>
</protein>
<dbReference type="Pfam" id="PF00501">
    <property type="entry name" value="AMP-binding"/>
    <property type="match status" value="1"/>
</dbReference>
<feature type="domain" description="AMP-dependent synthetase/ligase" evidence="5">
    <location>
        <begin position="21"/>
        <end position="417"/>
    </location>
</feature>
<evidence type="ECO:0000256" key="1">
    <source>
        <dbReference type="ARBA" id="ARBA00006432"/>
    </source>
</evidence>
<keyword evidence="2" id="KW-0436">Ligase</keyword>
<dbReference type="Pfam" id="PF23024">
    <property type="entry name" value="AMP-dom_DIP2-like"/>
    <property type="match status" value="1"/>
</dbReference>
<dbReference type="InterPro" id="IPR045851">
    <property type="entry name" value="AMP-bd_C_sf"/>
</dbReference>
<evidence type="ECO:0000256" key="4">
    <source>
        <dbReference type="ARBA" id="ARBA00023098"/>
    </source>
</evidence>
<evidence type="ECO:0000313" key="7">
    <source>
        <dbReference type="EMBL" id="PSJ29095.1"/>
    </source>
</evidence>
<dbReference type="InterPro" id="IPR042099">
    <property type="entry name" value="ANL_N_sf"/>
</dbReference>
<keyword evidence="8" id="KW-1185">Reference proteome</keyword>
<dbReference type="CDD" id="cd05931">
    <property type="entry name" value="FAAL"/>
    <property type="match status" value="1"/>
</dbReference>
<dbReference type="FunFam" id="3.40.50.12780:FF:000013">
    <property type="entry name" value="Long-chain-fatty-acid--AMP ligase FadD32"/>
    <property type="match status" value="1"/>
</dbReference>
<dbReference type="PANTHER" id="PTHR22754">
    <property type="entry name" value="DISCO-INTERACTING PROTEIN 2 DIP2 -RELATED"/>
    <property type="match status" value="1"/>
</dbReference>
<feature type="domain" description="AMP-binding enzyme C-terminal" evidence="6">
    <location>
        <begin position="459"/>
        <end position="568"/>
    </location>
</feature>
<dbReference type="InterPro" id="IPR025110">
    <property type="entry name" value="AMP-bd_C"/>
</dbReference>
<sequence>MSVLPESVWTARAGGIPAAVRRRAEARPGRTAMTFMDYSTEPQGRARHLTYGELAARVHAVGTRLRRIARPGDRAAILCPTGVDFIVGFIACLYSGVIAVPLSAPASYRHNDRIALAMDNCGCEVAITPRSARETVAKIPLAAPVRIVCPDEAGPDPATPWAPVASPPGATAYLQYTSGSTRHPAGVRVTHRNMAAAASQLVTALRFDEHSTMVSWSPFFHDMGLVFAVILPLTRGFPVVQMTPLAFVREPRRWLRLLSDHAATHMLCPNFGFDMCVDRVPAEERAGLDLSRLVYAGNGAEPVRARSLARFTEAFAPYGFRPSAHTPVYGLAEATLIVTAVPVDREPLVCTFDRAELNAGRVRRIDDGDTRGLTMVGCGAPMGQEVRIVDPVTGQQAGPAEAGEIWVRGENVCAGYWAQDEPADEVFDVLLGGEGGWLRTGDLGFFHRQSLFVAGRRKDLIIVDGRNHHPADIELTVEEEVPAVRSGNVVAFSVDTGEEERVVIAAETRPDANADFGGLRAMVRRAVAAHHDLPVHDVVFLRRGTLPKTSSGKLQRRACRDRYRRGALIVAGDGPP</sequence>
<keyword evidence="3" id="KW-0276">Fatty acid metabolism</keyword>
<dbReference type="AlphaFoldDB" id="A0A9X7PIE8"/>
<dbReference type="Gene3D" id="3.30.300.30">
    <property type="match status" value="1"/>
</dbReference>
<evidence type="ECO:0000259" key="5">
    <source>
        <dbReference type="Pfam" id="PF00501"/>
    </source>
</evidence>
<evidence type="ECO:0000256" key="3">
    <source>
        <dbReference type="ARBA" id="ARBA00022832"/>
    </source>
</evidence>
<evidence type="ECO:0000313" key="8">
    <source>
        <dbReference type="Proteomes" id="UP000242427"/>
    </source>
</evidence>
<dbReference type="GO" id="GO:0070566">
    <property type="term" value="F:adenylyltransferase activity"/>
    <property type="evidence" value="ECO:0007669"/>
    <property type="project" value="TreeGrafter"/>
</dbReference>
<dbReference type="RefSeq" id="WP_106675312.1">
    <property type="nucleotide sequence ID" value="NZ_PXWG01000014.1"/>
</dbReference>
<dbReference type="Gene3D" id="3.40.50.12780">
    <property type="entry name" value="N-terminal domain of ligase-like"/>
    <property type="match status" value="1"/>
</dbReference>
<comment type="similarity">
    <text evidence="1">Belongs to the ATP-dependent AMP-binding enzyme family.</text>
</comment>
<dbReference type="GO" id="GO:0016874">
    <property type="term" value="F:ligase activity"/>
    <property type="evidence" value="ECO:0007669"/>
    <property type="project" value="UniProtKB-KW"/>
</dbReference>
<dbReference type="GO" id="GO:0005886">
    <property type="term" value="C:plasma membrane"/>
    <property type="evidence" value="ECO:0007669"/>
    <property type="project" value="TreeGrafter"/>
</dbReference>
<dbReference type="PANTHER" id="PTHR22754:SF32">
    <property type="entry name" value="DISCO-INTERACTING PROTEIN 2"/>
    <property type="match status" value="1"/>
</dbReference>
<comment type="caution">
    <text evidence="7">The sequence shown here is derived from an EMBL/GenBank/DDBJ whole genome shotgun (WGS) entry which is preliminary data.</text>
</comment>
<dbReference type="InterPro" id="IPR000873">
    <property type="entry name" value="AMP-dep_synth/lig_dom"/>
</dbReference>
<organism evidence="7 8">
    <name type="scientific">Streptosporangium nondiastaticum</name>
    <dbReference type="NCBI Taxonomy" id="35764"/>
    <lineage>
        <taxon>Bacteria</taxon>
        <taxon>Bacillati</taxon>
        <taxon>Actinomycetota</taxon>
        <taxon>Actinomycetes</taxon>
        <taxon>Streptosporangiales</taxon>
        <taxon>Streptosporangiaceae</taxon>
        <taxon>Streptosporangium</taxon>
    </lineage>
</organism>
<evidence type="ECO:0008006" key="9">
    <source>
        <dbReference type="Google" id="ProtNLM"/>
    </source>
</evidence>
<dbReference type="GO" id="GO:0006633">
    <property type="term" value="P:fatty acid biosynthetic process"/>
    <property type="evidence" value="ECO:0007669"/>
    <property type="project" value="TreeGrafter"/>
</dbReference>
<evidence type="ECO:0000256" key="2">
    <source>
        <dbReference type="ARBA" id="ARBA00022598"/>
    </source>
</evidence>
<proteinExistence type="inferred from homology"/>
<dbReference type="Proteomes" id="UP000242427">
    <property type="component" value="Unassembled WGS sequence"/>
</dbReference>